<feature type="region of interest" description="Disordered" evidence="1">
    <location>
        <begin position="683"/>
        <end position="744"/>
    </location>
</feature>
<organism evidence="3 4">
    <name type="scientific">Paracoccus seriniphilus</name>
    <dbReference type="NCBI Taxonomy" id="184748"/>
    <lineage>
        <taxon>Bacteria</taxon>
        <taxon>Pseudomonadati</taxon>
        <taxon>Pseudomonadota</taxon>
        <taxon>Alphaproteobacteria</taxon>
        <taxon>Rhodobacterales</taxon>
        <taxon>Paracoccaceae</taxon>
        <taxon>Paracoccus</taxon>
    </lineage>
</organism>
<dbReference type="InterPro" id="IPR036397">
    <property type="entry name" value="RNaseH_sf"/>
</dbReference>
<feature type="compositionally biased region" description="Polar residues" evidence="1">
    <location>
        <begin position="700"/>
        <end position="711"/>
    </location>
</feature>
<evidence type="ECO:0000256" key="1">
    <source>
        <dbReference type="SAM" id="MobiDB-lite"/>
    </source>
</evidence>
<feature type="domain" description="Integrase catalytic" evidence="2">
    <location>
        <begin position="299"/>
        <end position="520"/>
    </location>
</feature>
<proteinExistence type="predicted"/>
<accession>A0A239PZY9</accession>
<dbReference type="GO" id="GO:0003676">
    <property type="term" value="F:nucleic acid binding"/>
    <property type="evidence" value="ECO:0007669"/>
    <property type="project" value="InterPro"/>
</dbReference>
<sequence length="744" mass="83828">MLDVQFSPTLPRFAFGEFDEVIMDGISYRPSESNEFGYTFLRTDRSGVAESFTHAELSQRVTSGKLKHRRDAFLPEHAKRRLRMPTQELSKLSLKQQQKAKYHESLVRAFLEMESEGKVKRTEGSVKLALSEIKFRAGKYLSVPSEGDPAPAGGKTMIVPTKISASRLLKRVAAFSRDGMVALYGQGGQGRRSRRLGADELALLSQTVRNYLTMEKPTIAQVIEDVEHAFIAENLRRKELREREVAGEAHGQSTRPLVMPSRETIRLEVRKLDPFEVDLARFGLEQARKRNAPVGKGLELTRPLERVEMDEWKVDLQSFLATTGIWSILSEEEKASFGLEDGKKARWFLTAAICCTTRCIVAMKLSRAPSKRSAMQTIDMIVRDKGVWADAVGALSPWNMSGTPELIVTDCGSAFIDFDTRVGATDLGINIDAAPAGMPEFRARIERLFGTMSNNFIGRFTGRTFSNTVVKGDYDAEARAALTAEDLSEALVRWVVDVYHRRPHAGLNGETPLNCWNRLVGRYGVAPMPALELRRRALGTRLKRSVSKKGIFVLGIRYHSKELAHWFMHNTKKEVRVRWYSEELGAIAVELDGDWIEVPAVFERFRGERAQTWMLAVREIRASVAAQKKFDQEVIFQAMTRIREINSDALARQGLFVDDYSEERVVQLEDQFLIGLEVDETPRTPRMRPISDGLGIDLSTARSNTQPQSPMEVSGHVEPKRHSGSAGEPDPFTDPDAEWSFRDK</sequence>
<dbReference type="GO" id="GO:0015074">
    <property type="term" value="P:DNA integration"/>
    <property type="evidence" value="ECO:0007669"/>
    <property type="project" value="InterPro"/>
</dbReference>
<dbReference type="Gene3D" id="3.30.420.10">
    <property type="entry name" value="Ribonuclease H-like superfamily/Ribonuclease H"/>
    <property type="match status" value="1"/>
</dbReference>
<dbReference type="SUPFAM" id="SSF53098">
    <property type="entry name" value="Ribonuclease H-like"/>
    <property type="match status" value="1"/>
</dbReference>
<dbReference type="InterPro" id="IPR012337">
    <property type="entry name" value="RNaseH-like_sf"/>
</dbReference>
<evidence type="ECO:0000259" key="2">
    <source>
        <dbReference type="PROSITE" id="PS50994"/>
    </source>
</evidence>
<evidence type="ECO:0000313" key="4">
    <source>
        <dbReference type="Proteomes" id="UP000198307"/>
    </source>
</evidence>
<dbReference type="AlphaFoldDB" id="A0A239PZY9"/>
<dbReference type="EMBL" id="FZQB01000013">
    <property type="protein sequence ID" value="SNT75891.1"/>
    <property type="molecule type" value="Genomic_DNA"/>
</dbReference>
<dbReference type="RefSeq" id="WP_089345291.1">
    <property type="nucleotide sequence ID" value="NZ_CP067132.1"/>
</dbReference>
<dbReference type="PROSITE" id="PS50994">
    <property type="entry name" value="INTEGRASE"/>
    <property type="match status" value="1"/>
</dbReference>
<dbReference type="OrthoDB" id="9814072at2"/>
<dbReference type="Proteomes" id="UP000198307">
    <property type="component" value="Unassembled WGS sequence"/>
</dbReference>
<gene>
    <name evidence="3" type="ORF">SAMN05444959_11387</name>
</gene>
<evidence type="ECO:0000313" key="3">
    <source>
        <dbReference type="EMBL" id="SNT75891.1"/>
    </source>
</evidence>
<dbReference type="InterPro" id="IPR001584">
    <property type="entry name" value="Integrase_cat-core"/>
</dbReference>
<keyword evidence="4" id="KW-1185">Reference proteome</keyword>
<name>A0A239PZY9_9RHOB</name>
<protein>
    <submittedName>
        <fullName evidence="3">Putative transposase</fullName>
    </submittedName>
</protein>
<reference evidence="3 4" key="1">
    <citation type="submission" date="2017-07" db="EMBL/GenBank/DDBJ databases">
        <authorList>
            <person name="Sun Z.S."/>
            <person name="Albrecht U."/>
            <person name="Echele G."/>
            <person name="Lee C.C."/>
        </authorList>
    </citation>
    <scope>NUCLEOTIDE SEQUENCE [LARGE SCALE GENOMIC DNA]</scope>
    <source>
        <strain evidence="3 4">DSM 14827</strain>
    </source>
</reference>